<keyword evidence="3" id="KW-0732">Signal</keyword>
<evidence type="ECO:0000256" key="5">
    <source>
        <dbReference type="ARBA" id="ARBA00023237"/>
    </source>
</evidence>
<protein>
    <submittedName>
        <fullName evidence="7">SusD family protein</fullName>
    </submittedName>
</protein>
<dbReference type="OrthoDB" id="1183184at2"/>
<evidence type="ECO:0000313" key="8">
    <source>
        <dbReference type="Proteomes" id="UP000190961"/>
    </source>
</evidence>
<dbReference type="InterPro" id="IPR011990">
    <property type="entry name" value="TPR-like_helical_dom_sf"/>
</dbReference>
<evidence type="ECO:0000259" key="6">
    <source>
        <dbReference type="Pfam" id="PF07980"/>
    </source>
</evidence>
<dbReference type="PROSITE" id="PS51257">
    <property type="entry name" value="PROKAR_LIPOPROTEIN"/>
    <property type="match status" value="1"/>
</dbReference>
<organism evidence="7 8">
    <name type="scientific">Ohtaekwangia koreensis</name>
    <dbReference type="NCBI Taxonomy" id="688867"/>
    <lineage>
        <taxon>Bacteria</taxon>
        <taxon>Pseudomonadati</taxon>
        <taxon>Bacteroidota</taxon>
        <taxon>Cytophagia</taxon>
        <taxon>Cytophagales</taxon>
        <taxon>Fulvivirgaceae</taxon>
        <taxon>Ohtaekwangia</taxon>
    </lineage>
</organism>
<sequence>MTKYIYGIFVAVVLGTMGCKDQLDIGNPNAPTLSANVNTETGVISLAQGGVYINGFLNGDTWLGNSYFSLPMGYNELMADNVGASASNNQVTTVGQPDYIILDDGTKMTNTSPSVGILRTYNTRAATGAGNNAIHYQWLNMYALNNACNLVLSVVDEIPFTGDAASKANTIKAWCYWWKGFAYASIGTKYYAGLIVNEYGVSSNDYVLHDVILNESNTYFNLAATTLSGITSTSDYAEVLVQLIPSHTQVGNGGVPTIDMWKRNINTMLARNILLNKLSPFVNNNPDATITQSSMSGVMTDADWNAVKTLATDGIQKGDIIFTGRTTGTNDFFSATGGTVASLTATNVSTATFKVSERVIQNFKTGDKRFDNNFNTSNRYSNDYIYTTRYNTVNGGNGIEGVFVYADRDAGEHELIIAGSYEENALMLAEANIRLDDIDAGLSYIDDVRDYFGAGLTAVSGTGLTVSEALSELTKERRVALLFRGLSYYDSRRWGWTYDISKGGGSYGNTIVQGTVVNTNAIINYNFMDYWDVPANESALNPPSESSVAVKNPNY</sequence>
<name>A0A1T5MKL2_9BACT</name>
<evidence type="ECO:0000256" key="2">
    <source>
        <dbReference type="ARBA" id="ARBA00006275"/>
    </source>
</evidence>
<keyword evidence="8" id="KW-1185">Reference proteome</keyword>
<keyword evidence="4" id="KW-0472">Membrane</keyword>
<dbReference type="AlphaFoldDB" id="A0A1T5MKL2"/>
<proteinExistence type="inferred from homology"/>
<dbReference type="Gene3D" id="1.25.40.390">
    <property type="match status" value="1"/>
</dbReference>
<dbReference type="Pfam" id="PF07980">
    <property type="entry name" value="SusD_RagB"/>
    <property type="match status" value="1"/>
</dbReference>
<dbReference type="GO" id="GO:0009279">
    <property type="term" value="C:cell outer membrane"/>
    <property type="evidence" value="ECO:0007669"/>
    <property type="project" value="UniProtKB-SubCell"/>
</dbReference>
<dbReference type="RefSeq" id="WP_079690172.1">
    <property type="nucleotide sequence ID" value="NZ_FUZU01000005.1"/>
</dbReference>
<accession>A0A1T5MKL2</accession>
<keyword evidence="5" id="KW-0998">Cell outer membrane</keyword>
<comment type="similarity">
    <text evidence="2">Belongs to the SusD family.</text>
</comment>
<feature type="domain" description="RagB/SusD" evidence="6">
    <location>
        <begin position="426"/>
        <end position="541"/>
    </location>
</feature>
<dbReference type="Proteomes" id="UP000190961">
    <property type="component" value="Unassembled WGS sequence"/>
</dbReference>
<dbReference type="EMBL" id="FUZU01000005">
    <property type="protein sequence ID" value="SKC88746.1"/>
    <property type="molecule type" value="Genomic_DNA"/>
</dbReference>
<evidence type="ECO:0000256" key="4">
    <source>
        <dbReference type="ARBA" id="ARBA00023136"/>
    </source>
</evidence>
<reference evidence="7 8" key="1">
    <citation type="submission" date="2017-02" db="EMBL/GenBank/DDBJ databases">
        <authorList>
            <person name="Peterson S.W."/>
        </authorList>
    </citation>
    <scope>NUCLEOTIDE SEQUENCE [LARGE SCALE GENOMIC DNA]</scope>
    <source>
        <strain evidence="7 8">DSM 25262</strain>
    </source>
</reference>
<evidence type="ECO:0000256" key="3">
    <source>
        <dbReference type="ARBA" id="ARBA00022729"/>
    </source>
</evidence>
<gene>
    <name evidence="7" type="ORF">SAMN05660236_5678</name>
</gene>
<comment type="subcellular location">
    <subcellularLocation>
        <location evidence="1">Cell outer membrane</location>
    </subcellularLocation>
</comment>
<evidence type="ECO:0000256" key="1">
    <source>
        <dbReference type="ARBA" id="ARBA00004442"/>
    </source>
</evidence>
<evidence type="ECO:0000313" key="7">
    <source>
        <dbReference type="EMBL" id="SKC88746.1"/>
    </source>
</evidence>
<dbReference type="InterPro" id="IPR012944">
    <property type="entry name" value="SusD_RagB_dom"/>
</dbReference>
<dbReference type="SUPFAM" id="SSF48452">
    <property type="entry name" value="TPR-like"/>
    <property type="match status" value="1"/>
</dbReference>